<dbReference type="RefSeq" id="WP_016875101.1">
    <property type="nucleotide sequence ID" value="NZ_AJLN01000107.1"/>
</dbReference>
<dbReference type="EMBL" id="RSCJ01000030">
    <property type="protein sequence ID" value="RUR74191.1"/>
    <property type="molecule type" value="Genomic_DNA"/>
</dbReference>
<dbReference type="GO" id="GO:0016757">
    <property type="term" value="F:glycosyltransferase activity"/>
    <property type="evidence" value="ECO:0007669"/>
    <property type="project" value="InterPro"/>
</dbReference>
<evidence type="ECO:0000313" key="4">
    <source>
        <dbReference type="Proteomes" id="UP000268857"/>
    </source>
</evidence>
<dbReference type="InterPro" id="IPR028098">
    <property type="entry name" value="Glyco_trans_4-like_N"/>
</dbReference>
<dbReference type="PANTHER" id="PTHR12526:SF636">
    <property type="entry name" value="BLL3647 PROTEIN"/>
    <property type="match status" value="1"/>
</dbReference>
<dbReference type="InterPro" id="IPR001296">
    <property type="entry name" value="Glyco_trans_1"/>
</dbReference>
<dbReference type="Pfam" id="PF13439">
    <property type="entry name" value="Glyco_transf_4"/>
    <property type="match status" value="1"/>
</dbReference>
<organism evidence="3 4">
    <name type="scientific">Chlorogloeopsis fritschii PCC 6912</name>
    <dbReference type="NCBI Taxonomy" id="211165"/>
    <lineage>
        <taxon>Bacteria</taxon>
        <taxon>Bacillati</taxon>
        <taxon>Cyanobacteriota</taxon>
        <taxon>Cyanophyceae</taxon>
        <taxon>Nostocales</taxon>
        <taxon>Chlorogloeopsidaceae</taxon>
        <taxon>Chlorogloeopsis</taxon>
    </lineage>
</organism>
<evidence type="ECO:0000259" key="2">
    <source>
        <dbReference type="Pfam" id="PF13439"/>
    </source>
</evidence>
<gene>
    <name evidence="3" type="ORF">PCC6912_52920</name>
</gene>
<keyword evidence="3" id="KW-0808">Transferase</keyword>
<comment type="caution">
    <text evidence="3">The sequence shown here is derived from an EMBL/GenBank/DDBJ whole genome shotgun (WGS) entry which is preliminary data.</text>
</comment>
<dbReference type="CDD" id="cd03801">
    <property type="entry name" value="GT4_PimA-like"/>
    <property type="match status" value="1"/>
</dbReference>
<dbReference type="Gene3D" id="3.40.50.2000">
    <property type="entry name" value="Glycogen Phosphorylase B"/>
    <property type="match status" value="2"/>
</dbReference>
<dbReference type="PANTHER" id="PTHR12526">
    <property type="entry name" value="GLYCOSYLTRANSFERASE"/>
    <property type="match status" value="1"/>
</dbReference>
<dbReference type="Proteomes" id="UP000268857">
    <property type="component" value="Unassembled WGS sequence"/>
</dbReference>
<dbReference type="OrthoDB" id="9814612at2"/>
<keyword evidence="4" id="KW-1185">Reference proteome</keyword>
<proteinExistence type="predicted"/>
<feature type="domain" description="Glycosyltransferase subfamily 4-like N-terminal" evidence="2">
    <location>
        <begin position="13"/>
        <end position="178"/>
    </location>
</feature>
<evidence type="ECO:0000259" key="1">
    <source>
        <dbReference type="Pfam" id="PF00534"/>
    </source>
</evidence>
<dbReference type="AlphaFoldDB" id="A0A3S0XPR7"/>
<accession>A0A3S0XPR7</accession>
<name>A0A3S0XPR7_CHLFR</name>
<dbReference type="SUPFAM" id="SSF53756">
    <property type="entry name" value="UDP-Glycosyltransferase/glycogen phosphorylase"/>
    <property type="match status" value="1"/>
</dbReference>
<sequence>MKILFLDQSGKPGGAELCLIDIAKPYQDTCLVGLFADGSFKTLLEENHIPVQVLTTQAIQVRKESSLLKGLGSIGQLLPLIVKVTQIARKYDFIYANTQKALVVGAVASFFSRRPLVYHLHDILTLEHFSQINRRIAVTAANRFSSLVIANSQASKIAFLEAGGRADITEIVYNGFNPKNYLTDSSVVNQIRETLELNGKFVVGHFSRLAPWKGQHILIEALTQCPEQVTVILVGDALFGEQDYVQQLHQLVATLKLENRVKFLGFRSDIPQLMAACDLVAHTSTAPEPFGRVIVEAMLCGRPVVAAASGGALELVEHGVNGFLVTPGKPQELAQVITACLGNSHETEAIAKCGQTIASQRFDVENINQQIAQLLLGIGD</sequence>
<feature type="domain" description="Glycosyl transferase family 1" evidence="1">
    <location>
        <begin position="192"/>
        <end position="351"/>
    </location>
</feature>
<protein>
    <submittedName>
        <fullName evidence="3">Glycosyl transferase</fullName>
    </submittedName>
</protein>
<dbReference type="STRING" id="211165.GCA_000317285_04340"/>
<dbReference type="Pfam" id="PF00534">
    <property type="entry name" value="Glycos_transf_1"/>
    <property type="match status" value="1"/>
</dbReference>
<evidence type="ECO:0000313" key="3">
    <source>
        <dbReference type="EMBL" id="RUR74191.1"/>
    </source>
</evidence>
<reference evidence="3 4" key="1">
    <citation type="journal article" date="2019" name="Genome Biol. Evol.">
        <title>Day and night: Metabolic profiles and evolutionary relationships of six axenic non-marine cyanobacteria.</title>
        <authorList>
            <person name="Will S.E."/>
            <person name="Henke P."/>
            <person name="Boedeker C."/>
            <person name="Huang S."/>
            <person name="Brinkmann H."/>
            <person name="Rohde M."/>
            <person name="Jarek M."/>
            <person name="Friedl T."/>
            <person name="Seufert S."/>
            <person name="Schumacher M."/>
            <person name="Overmann J."/>
            <person name="Neumann-Schaal M."/>
            <person name="Petersen J."/>
        </authorList>
    </citation>
    <scope>NUCLEOTIDE SEQUENCE [LARGE SCALE GENOMIC DNA]</scope>
    <source>
        <strain evidence="3 4">PCC 6912</strain>
    </source>
</reference>